<dbReference type="AlphaFoldDB" id="A0A427XZE0"/>
<protein>
    <recommendedName>
        <fullName evidence="4">Extracellular membrane protein CFEM domain-containing protein</fullName>
    </recommendedName>
</protein>
<evidence type="ECO:0008006" key="4">
    <source>
        <dbReference type="Google" id="ProtNLM"/>
    </source>
</evidence>
<reference evidence="2 3" key="1">
    <citation type="submission" date="2018-11" db="EMBL/GenBank/DDBJ databases">
        <title>Genome sequence of Apiotrichum porosum DSM 27194.</title>
        <authorList>
            <person name="Aliyu H."/>
            <person name="Gorte O."/>
            <person name="Ochsenreither K."/>
        </authorList>
    </citation>
    <scope>NUCLEOTIDE SEQUENCE [LARGE SCALE GENOMIC DNA]</scope>
    <source>
        <strain evidence="2 3">DSM 27194</strain>
    </source>
</reference>
<evidence type="ECO:0000313" key="2">
    <source>
        <dbReference type="EMBL" id="RSH84177.1"/>
    </source>
</evidence>
<dbReference type="RefSeq" id="XP_028477625.1">
    <property type="nucleotide sequence ID" value="XM_028621173.1"/>
</dbReference>
<feature type="chain" id="PRO_5019272523" description="Extracellular membrane protein CFEM domain-containing protein" evidence="1">
    <location>
        <begin position="22"/>
        <end position="163"/>
    </location>
</feature>
<dbReference type="Proteomes" id="UP000279236">
    <property type="component" value="Unassembled WGS sequence"/>
</dbReference>
<comment type="caution">
    <text evidence="2">The sequence shown here is derived from an EMBL/GenBank/DDBJ whole genome shotgun (WGS) entry which is preliminary data.</text>
</comment>
<proteinExistence type="predicted"/>
<gene>
    <name evidence="2" type="ORF">EHS24_005683</name>
</gene>
<dbReference type="EMBL" id="RSCE01000003">
    <property type="protein sequence ID" value="RSH84177.1"/>
    <property type="molecule type" value="Genomic_DNA"/>
</dbReference>
<dbReference type="GeneID" id="39590226"/>
<name>A0A427XZE0_9TREE</name>
<sequence>MLLQRYLGTLFVLISLPFAAAISIGQQFNLKPGVSASSCFLTCHTMATNSVLLPGRDINFVTAIGKNCAFNEWAVMVSACLPYTCVSAPDLGYAIEYGHSFCARAGYHKVNLTLPQWFLDSEGGAWYNETLAKRSAASSYAGPAATWTLAPAALAAVLVAGVL</sequence>
<feature type="signal peptide" evidence="1">
    <location>
        <begin position="1"/>
        <end position="21"/>
    </location>
</feature>
<dbReference type="OrthoDB" id="2560253at2759"/>
<accession>A0A427XZE0</accession>
<evidence type="ECO:0000256" key="1">
    <source>
        <dbReference type="SAM" id="SignalP"/>
    </source>
</evidence>
<evidence type="ECO:0000313" key="3">
    <source>
        <dbReference type="Proteomes" id="UP000279236"/>
    </source>
</evidence>
<keyword evidence="3" id="KW-1185">Reference proteome</keyword>
<organism evidence="2 3">
    <name type="scientific">Apiotrichum porosum</name>
    <dbReference type="NCBI Taxonomy" id="105984"/>
    <lineage>
        <taxon>Eukaryota</taxon>
        <taxon>Fungi</taxon>
        <taxon>Dikarya</taxon>
        <taxon>Basidiomycota</taxon>
        <taxon>Agaricomycotina</taxon>
        <taxon>Tremellomycetes</taxon>
        <taxon>Trichosporonales</taxon>
        <taxon>Trichosporonaceae</taxon>
        <taxon>Apiotrichum</taxon>
    </lineage>
</organism>
<keyword evidence="1" id="KW-0732">Signal</keyword>